<reference evidence="3" key="1">
    <citation type="journal article" date="2019" name="Int. J. Syst. Evol. Microbiol.">
        <title>The Global Catalogue of Microorganisms (GCM) 10K type strain sequencing project: providing services to taxonomists for standard genome sequencing and annotation.</title>
        <authorList>
            <consortium name="The Broad Institute Genomics Platform"/>
            <consortium name="The Broad Institute Genome Sequencing Center for Infectious Disease"/>
            <person name="Wu L."/>
            <person name="Ma J."/>
        </authorList>
    </citation>
    <scope>NUCLEOTIDE SEQUENCE [LARGE SCALE GENOMIC DNA]</scope>
    <source>
        <strain evidence="3">CGMCC 4.7275</strain>
    </source>
</reference>
<accession>A0ABQ2EQR0</accession>
<proteinExistence type="predicted"/>
<dbReference type="SUPFAM" id="SSF52540">
    <property type="entry name" value="P-loop containing nucleoside triphosphate hydrolases"/>
    <property type="match status" value="1"/>
</dbReference>
<dbReference type="InterPro" id="IPR027417">
    <property type="entry name" value="P-loop_NTPase"/>
</dbReference>
<feature type="region of interest" description="Disordered" evidence="1">
    <location>
        <begin position="62"/>
        <end position="97"/>
    </location>
</feature>
<protein>
    <recommendedName>
        <fullName evidence="4">ATP-binding protein</fullName>
    </recommendedName>
</protein>
<dbReference type="EMBL" id="BMMV01000026">
    <property type="protein sequence ID" value="GGK21758.1"/>
    <property type="molecule type" value="Genomic_DNA"/>
</dbReference>
<evidence type="ECO:0000313" key="2">
    <source>
        <dbReference type="EMBL" id="GGK21758.1"/>
    </source>
</evidence>
<name>A0ABQ2EQR0_9ACTN</name>
<evidence type="ECO:0000313" key="3">
    <source>
        <dbReference type="Proteomes" id="UP000660265"/>
    </source>
</evidence>
<sequence>MAAVDRLLDGATAGRGGHLVVSGPRGSGRTALVDAAAEGARARGLTVLRAAGTVSGHAVWDGLVEWPEPPPGHQGPGGAPRPKGTDPQTPPVVPAGAGPRLLVVDDIDRAGPAAVEIYRLLAFRADPGTALLVTTEEPLGAPPEVRLGGLTEQELAALAPGLSVDAVHALWLASGGLPGAALTLAGDLVGLPESTDPVLHLALTARSGTGFLDIDAGLVRLLETAAERPLNPVDRAQVLARLARELLGDASAAGRRRALADEALDLARAVGDPGSLAGVLDSRLHALWDPAAAGERLATASVIVEQARRAGDAETELRGVFWRFVALMEVGETVRAEAALMAYARTAEHVGDAEAAVVVSARQAMLATVRGRFDEAAVLAREAAARGRRVGLPDTERLAGSLRSAVAVLRGDVAELVDPWQAMARRLPGHFFEATAARLLVEAGRPVEAGLELERSLPAVLAGSGPRWLGAAADLSVVASRVGDPGAALALYEALTPYTGRLVVWGGANTVTGAVDDYLGRLALRLGLLDEAVRLLSTAMELERRIGALPWLAHTAAARADAMTARGAAGDGPAAEEHRSTARSIAERLGLDGLLASLAPPADDGRFVRDGDDWRLQSGAESVRLRDTRGMEYLRTLLASPGREIDALDLVAGGKGLPAPASDPVLDVTGRAAYQRHLRVLDEQLDAADRAGDPDRARAVTAERTRLLAELRRNAGLGGRPRPRTDEAERARVNATRALWTAVARIEAAAPLAGAHLRASLRTGSRFVYRPAPGGPARWIV</sequence>
<evidence type="ECO:0008006" key="4">
    <source>
        <dbReference type="Google" id="ProtNLM"/>
    </source>
</evidence>
<evidence type="ECO:0000256" key="1">
    <source>
        <dbReference type="SAM" id="MobiDB-lite"/>
    </source>
</evidence>
<gene>
    <name evidence="2" type="ORF">GCM10011583_62230</name>
</gene>
<dbReference type="Proteomes" id="UP000660265">
    <property type="component" value="Unassembled WGS sequence"/>
</dbReference>
<keyword evidence="3" id="KW-1185">Reference proteome</keyword>
<comment type="caution">
    <text evidence="2">The sequence shown here is derived from an EMBL/GenBank/DDBJ whole genome shotgun (WGS) entry which is preliminary data.</text>
</comment>
<organism evidence="2 3">
    <name type="scientific">Streptomyces camponoticapitis</name>
    <dbReference type="NCBI Taxonomy" id="1616125"/>
    <lineage>
        <taxon>Bacteria</taxon>
        <taxon>Bacillati</taxon>
        <taxon>Actinomycetota</taxon>
        <taxon>Actinomycetes</taxon>
        <taxon>Kitasatosporales</taxon>
        <taxon>Streptomycetaceae</taxon>
        <taxon>Streptomyces</taxon>
    </lineage>
</organism>